<feature type="compositionally biased region" description="Acidic residues" evidence="1">
    <location>
        <begin position="431"/>
        <end position="445"/>
    </location>
</feature>
<name>A0AAE1N101_9FABA</name>
<feature type="compositionally biased region" description="Basic and acidic residues" evidence="1">
    <location>
        <begin position="32"/>
        <end position="42"/>
    </location>
</feature>
<accession>A0AAE1N101</accession>
<dbReference type="Proteomes" id="UP001293593">
    <property type="component" value="Unassembled WGS sequence"/>
</dbReference>
<feature type="region of interest" description="Disordered" evidence="1">
    <location>
        <begin position="304"/>
        <end position="491"/>
    </location>
</feature>
<feature type="compositionally biased region" description="Polar residues" evidence="1">
    <location>
        <begin position="305"/>
        <end position="320"/>
    </location>
</feature>
<feature type="region of interest" description="Disordered" evidence="1">
    <location>
        <begin position="1"/>
        <end position="52"/>
    </location>
</feature>
<evidence type="ECO:0000256" key="1">
    <source>
        <dbReference type="SAM" id="MobiDB-lite"/>
    </source>
</evidence>
<evidence type="ECO:0000313" key="4">
    <source>
        <dbReference type="Proteomes" id="UP001293593"/>
    </source>
</evidence>
<feature type="compositionally biased region" description="Acidic residues" evidence="1">
    <location>
        <begin position="469"/>
        <end position="491"/>
    </location>
</feature>
<dbReference type="EMBL" id="JAWXYG010000002">
    <property type="protein sequence ID" value="KAK4281123.1"/>
    <property type="molecule type" value="Genomic_DNA"/>
</dbReference>
<evidence type="ECO:0000313" key="3">
    <source>
        <dbReference type="EMBL" id="KAK4281123.1"/>
    </source>
</evidence>
<dbReference type="PANTHER" id="PTHR16019:SF5">
    <property type="entry name" value="BSD DOMAIN-CONTAINING PROTEIN 1"/>
    <property type="match status" value="1"/>
</dbReference>
<dbReference type="Gene3D" id="1.10.3970.10">
    <property type="entry name" value="BSD domain"/>
    <property type="match status" value="1"/>
</dbReference>
<feature type="compositionally biased region" description="Polar residues" evidence="1">
    <location>
        <begin position="411"/>
        <end position="428"/>
    </location>
</feature>
<dbReference type="InterPro" id="IPR035925">
    <property type="entry name" value="BSD_dom_sf"/>
</dbReference>
<dbReference type="Pfam" id="PF03909">
    <property type="entry name" value="BSD"/>
    <property type="match status" value="1"/>
</dbReference>
<organism evidence="3 4">
    <name type="scientific">Acacia crassicarpa</name>
    <name type="common">northern wattle</name>
    <dbReference type="NCBI Taxonomy" id="499986"/>
    <lineage>
        <taxon>Eukaryota</taxon>
        <taxon>Viridiplantae</taxon>
        <taxon>Streptophyta</taxon>
        <taxon>Embryophyta</taxon>
        <taxon>Tracheophyta</taxon>
        <taxon>Spermatophyta</taxon>
        <taxon>Magnoliopsida</taxon>
        <taxon>eudicotyledons</taxon>
        <taxon>Gunneridae</taxon>
        <taxon>Pentapetalae</taxon>
        <taxon>rosids</taxon>
        <taxon>fabids</taxon>
        <taxon>Fabales</taxon>
        <taxon>Fabaceae</taxon>
        <taxon>Caesalpinioideae</taxon>
        <taxon>mimosoid clade</taxon>
        <taxon>Acacieae</taxon>
        <taxon>Acacia</taxon>
    </lineage>
</organism>
<dbReference type="GO" id="GO:0005737">
    <property type="term" value="C:cytoplasm"/>
    <property type="evidence" value="ECO:0007669"/>
    <property type="project" value="TreeGrafter"/>
</dbReference>
<proteinExistence type="predicted"/>
<evidence type="ECO:0000259" key="2">
    <source>
        <dbReference type="PROSITE" id="PS50858"/>
    </source>
</evidence>
<dbReference type="AlphaFoldDB" id="A0AAE1N101"/>
<dbReference type="InterPro" id="IPR005607">
    <property type="entry name" value="BSD_dom"/>
</dbReference>
<gene>
    <name evidence="3" type="ORF">QN277_012654</name>
</gene>
<feature type="compositionally biased region" description="Basic and acidic residues" evidence="1">
    <location>
        <begin position="339"/>
        <end position="364"/>
    </location>
</feature>
<protein>
    <recommendedName>
        <fullName evidence="2">BSD domain-containing protein</fullName>
    </recommendedName>
</protein>
<reference evidence="3" key="1">
    <citation type="submission" date="2023-10" db="EMBL/GenBank/DDBJ databases">
        <title>Chromosome-level genome of the transformable northern wattle, Acacia crassicarpa.</title>
        <authorList>
            <person name="Massaro I."/>
            <person name="Sinha N.R."/>
            <person name="Poethig S."/>
            <person name="Leichty A.R."/>
        </authorList>
    </citation>
    <scope>NUCLEOTIDE SEQUENCE</scope>
    <source>
        <strain evidence="3">Acra3RX</strain>
        <tissue evidence="3">Leaf</tissue>
    </source>
</reference>
<comment type="caution">
    <text evidence="3">The sequence shown here is derived from an EMBL/GenBank/DDBJ whole genome shotgun (WGS) entry which is preliminary data.</text>
</comment>
<feature type="compositionally biased region" description="Basic and acidic residues" evidence="1">
    <location>
        <begin position="321"/>
        <end position="332"/>
    </location>
</feature>
<feature type="compositionally biased region" description="Basic and acidic residues" evidence="1">
    <location>
        <begin position="398"/>
        <end position="410"/>
    </location>
</feature>
<dbReference type="PANTHER" id="PTHR16019">
    <property type="entry name" value="SYNAPSE-ASSOCIATED PROTEIN"/>
    <property type="match status" value="1"/>
</dbReference>
<dbReference type="PROSITE" id="PS50858">
    <property type="entry name" value="BSD"/>
    <property type="match status" value="1"/>
</dbReference>
<keyword evidence="4" id="KW-1185">Reference proteome</keyword>
<sequence length="491" mass="54547">MNFFKSVFSDDPDPPQSESPSQVPNNAPQNKGQDDPDRDTSPIEHGSASNSSANASAAAVWNFGGLIRNLTVKSESIIETYRRDLQEFRTGLQKEIEVAQGSLENAGHAFDEFGNSLVKGTAHIISQGKDAILSLESDSDSNTTHNQKFSGDKSLNSKAYSRFDAQVRAIQDDASTYCEEPEDLNDYNKWKSEFSLEGKQEEIGSYLKENDDMMTIYKKVVPNSVDHETFWYRYYYKVYRLKKAEEVRARLVRRASIDDEDLSWDFEDDDGDKGFEVKAKSDIVNPQKVGGEVLEESVDTELRVGSSSTGNEVGTNISNVEQEHHLGEESTVEKINNSLRDKGSENKGRKSVEESKVEKAEIVRQVDGGSSVNIKEAGDESISEAQAAVNKNDSPTESDSKLGEERKADNGKSSIEGNYSSLVSSQHSAPDEEDLGWDEIEDLSSIDDKKTSQSGSPNKVDLRKRLTAAEEDEEDLSWDIEDDDDEKLAKP</sequence>
<dbReference type="SUPFAM" id="SSF140383">
    <property type="entry name" value="BSD domain-like"/>
    <property type="match status" value="1"/>
</dbReference>
<dbReference type="SMART" id="SM00751">
    <property type="entry name" value="BSD"/>
    <property type="match status" value="1"/>
</dbReference>
<feature type="domain" description="BSD" evidence="2">
    <location>
        <begin position="190"/>
        <end position="242"/>
    </location>
</feature>
<dbReference type="InterPro" id="IPR051494">
    <property type="entry name" value="BSD_domain-containing"/>
</dbReference>